<name>A0A3R5YWB2_9FIRM</name>
<dbReference type="EMBL" id="QRTF01000059">
    <property type="protein sequence ID" value="RGQ43738.1"/>
    <property type="molecule type" value="Genomic_DNA"/>
</dbReference>
<dbReference type="InterPro" id="IPR026413">
    <property type="entry name" value="CXXX_rpt_assoc"/>
</dbReference>
<gene>
    <name evidence="1" type="ORF">DWY96_16655</name>
</gene>
<proteinExistence type="predicted"/>
<dbReference type="Proteomes" id="UP000283738">
    <property type="component" value="Unassembled WGS sequence"/>
</dbReference>
<accession>A0A3R5YWB2</accession>
<sequence length="94" mass="11281">MSKILTKLKKEEIDEIENYSERMNSLKALALAFETDEVFSKKCDMYERLIKDISDTNQNIRLWWTRMIQKYELGKYSQDKLYVDFVSGQIELND</sequence>
<dbReference type="AlphaFoldDB" id="A0A3R5YWB2"/>
<evidence type="ECO:0000313" key="1">
    <source>
        <dbReference type="EMBL" id="RGQ43738.1"/>
    </source>
</evidence>
<comment type="caution">
    <text evidence="1">The sequence shown here is derived from an EMBL/GenBank/DDBJ whole genome shotgun (WGS) entry which is preliminary data.</text>
</comment>
<dbReference type="RefSeq" id="WP_118112108.1">
    <property type="nucleotide sequence ID" value="NZ_QRTF01000059.1"/>
</dbReference>
<dbReference type="NCBIfam" id="TIGR04116">
    <property type="entry name" value="CXXX_rpt_assoc"/>
    <property type="match status" value="1"/>
</dbReference>
<reference evidence="1 2" key="1">
    <citation type="submission" date="2018-08" db="EMBL/GenBank/DDBJ databases">
        <title>A genome reference for cultivated species of the human gut microbiota.</title>
        <authorList>
            <person name="Zou Y."/>
            <person name="Xue W."/>
            <person name="Luo G."/>
        </authorList>
    </citation>
    <scope>NUCLEOTIDE SEQUENCE [LARGE SCALE GENOMIC DNA]</scope>
    <source>
        <strain evidence="1 2">AF28-15</strain>
    </source>
</reference>
<evidence type="ECO:0000313" key="2">
    <source>
        <dbReference type="Proteomes" id="UP000283738"/>
    </source>
</evidence>
<organism evidence="1 2">
    <name type="scientific">Roseburia inulinivorans</name>
    <dbReference type="NCBI Taxonomy" id="360807"/>
    <lineage>
        <taxon>Bacteria</taxon>
        <taxon>Bacillati</taxon>
        <taxon>Bacillota</taxon>
        <taxon>Clostridia</taxon>
        <taxon>Lachnospirales</taxon>
        <taxon>Lachnospiraceae</taxon>
        <taxon>Roseburia</taxon>
    </lineage>
</organism>
<protein>
    <submittedName>
        <fullName evidence="1">CXXX repeat peptide modification system protein</fullName>
    </submittedName>
</protein>